<evidence type="ECO:0000313" key="1">
    <source>
        <dbReference type="EMBL" id="OAO81981.1"/>
    </source>
</evidence>
<protein>
    <submittedName>
        <fullName evidence="1">Uncharacterized protein</fullName>
    </submittedName>
</protein>
<accession>A0A178TP73</accession>
<comment type="caution">
    <text evidence="1">The sequence shown here is derived from an EMBL/GenBank/DDBJ whole genome shotgun (WGS) entry which is preliminary data.</text>
</comment>
<organism evidence="1 2">
    <name type="scientific">Anoxybacillus flavithermus</name>
    <dbReference type="NCBI Taxonomy" id="33934"/>
    <lineage>
        <taxon>Bacteria</taxon>
        <taxon>Bacillati</taxon>
        <taxon>Bacillota</taxon>
        <taxon>Bacilli</taxon>
        <taxon>Bacillales</taxon>
        <taxon>Anoxybacillaceae</taxon>
        <taxon>Anoxybacillus</taxon>
    </lineage>
</organism>
<dbReference type="Proteomes" id="UP000078336">
    <property type="component" value="Unassembled WGS sequence"/>
</dbReference>
<keyword evidence="2" id="KW-1185">Reference proteome</keyword>
<dbReference type="PATRIC" id="fig|33934.7.peg.2345"/>
<proteinExistence type="predicted"/>
<reference evidence="1 2" key="1">
    <citation type="submission" date="2016-03" db="EMBL/GenBank/DDBJ databases">
        <title>Spore heat resistance.</title>
        <authorList>
            <person name="Boekhorst J."/>
            <person name="Berendsen E.M."/>
            <person name="Wells-Bennik M.H."/>
            <person name="Kuipers O.P."/>
        </authorList>
    </citation>
    <scope>NUCLEOTIDE SEQUENCE [LARGE SCALE GENOMIC DNA]</scope>
    <source>
        <strain evidence="1 2">AF16</strain>
    </source>
</reference>
<evidence type="ECO:0000313" key="2">
    <source>
        <dbReference type="Proteomes" id="UP000078336"/>
    </source>
</evidence>
<dbReference type="AlphaFoldDB" id="A0A178TP73"/>
<gene>
    <name evidence="1" type="ORF">TAF16_0439</name>
</gene>
<name>A0A178TP73_9BACL</name>
<sequence>MIDNTDVIYKNHTKRSEEQAVIALGGDAGVKARLKFCE</sequence>
<dbReference type="EMBL" id="LUCQ01000036">
    <property type="protein sequence ID" value="OAO81981.1"/>
    <property type="molecule type" value="Genomic_DNA"/>
</dbReference>